<proteinExistence type="predicted"/>
<accession>A0A8J5SUV6</accession>
<organism evidence="1 2">
    <name type="scientific">Zizania palustris</name>
    <name type="common">Northern wild rice</name>
    <dbReference type="NCBI Taxonomy" id="103762"/>
    <lineage>
        <taxon>Eukaryota</taxon>
        <taxon>Viridiplantae</taxon>
        <taxon>Streptophyta</taxon>
        <taxon>Embryophyta</taxon>
        <taxon>Tracheophyta</taxon>
        <taxon>Spermatophyta</taxon>
        <taxon>Magnoliopsida</taxon>
        <taxon>Liliopsida</taxon>
        <taxon>Poales</taxon>
        <taxon>Poaceae</taxon>
        <taxon>BOP clade</taxon>
        <taxon>Oryzoideae</taxon>
        <taxon>Oryzeae</taxon>
        <taxon>Zizaniinae</taxon>
        <taxon>Zizania</taxon>
    </lineage>
</organism>
<keyword evidence="2" id="KW-1185">Reference proteome</keyword>
<reference evidence="1" key="1">
    <citation type="journal article" date="2021" name="bioRxiv">
        <title>Whole Genome Assembly and Annotation of Northern Wild Rice, Zizania palustris L., Supports a Whole Genome Duplication in the Zizania Genus.</title>
        <authorList>
            <person name="Haas M."/>
            <person name="Kono T."/>
            <person name="Macchietto M."/>
            <person name="Millas R."/>
            <person name="McGilp L."/>
            <person name="Shao M."/>
            <person name="Duquette J."/>
            <person name="Hirsch C.N."/>
            <person name="Kimball J."/>
        </authorList>
    </citation>
    <scope>NUCLEOTIDE SEQUENCE</scope>
    <source>
        <tissue evidence="1">Fresh leaf tissue</tissue>
    </source>
</reference>
<evidence type="ECO:0000313" key="1">
    <source>
        <dbReference type="EMBL" id="KAG8071992.1"/>
    </source>
</evidence>
<comment type="caution">
    <text evidence="1">The sequence shown here is derived from an EMBL/GenBank/DDBJ whole genome shotgun (WGS) entry which is preliminary data.</text>
</comment>
<name>A0A8J5SUV6_ZIZPA</name>
<evidence type="ECO:0000313" key="2">
    <source>
        <dbReference type="Proteomes" id="UP000729402"/>
    </source>
</evidence>
<dbReference type="Proteomes" id="UP000729402">
    <property type="component" value="Unassembled WGS sequence"/>
</dbReference>
<protein>
    <submittedName>
        <fullName evidence="1">Uncharacterized protein</fullName>
    </submittedName>
</protein>
<dbReference type="EMBL" id="JAAALK010000283">
    <property type="protein sequence ID" value="KAG8071992.1"/>
    <property type="molecule type" value="Genomic_DNA"/>
</dbReference>
<reference evidence="1" key="2">
    <citation type="submission" date="2021-02" db="EMBL/GenBank/DDBJ databases">
        <authorList>
            <person name="Kimball J.A."/>
            <person name="Haas M.W."/>
            <person name="Macchietto M."/>
            <person name="Kono T."/>
            <person name="Duquette J."/>
            <person name="Shao M."/>
        </authorList>
    </citation>
    <scope>NUCLEOTIDE SEQUENCE</scope>
    <source>
        <tissue evidence="1">Fresh leaf tissue</tissue>
    </source>
</reference>
<sequence length="112" mass="13081">MAERPVLAAPHSCRGFYRLSENRSKHTAALVQSHRPLLLTKAHFPPLLRYHSPALLTIVGRLHGRRFLPRQLHLRFPCFPIRRRLLVLRLWLGLPLLGEAQQPPWHVLQRRG</sequence>
<dbReference type="AlphaFoldDB" id="A0A8J5SUV6"/>
<gene>
    <name evidence="1" type="ORF">GUJ93_ZPchr0006g46047</name>
</gene>